<protein>
    <recommendedName>
        <fullName evidence="3">Resolvase/invertase-type recombinase catalytic domain-containing protein</fullName>
    </recommendedName>
</protein>
<organism evidence="1 2">
    <name type="scientific">Streptomyces endophytica</name>
    <dbReference type="NCBI Taxonomy" id="2991496"/>
    <lineage>
        <taxon>Bacteria</taxon>
        <taxon>Bacillati</taxon>
        <taxon>Actinomycetota</taxon>
        <taxon>Actinomycetes</taxon>
        <taxon>Kitasatosporales</taxon>
        <taxon>Streptomycetaceae</taxon>
        <taxon>Streptomyces</taxon>
    </lineage>
</organism>
<proteinExistence type="predicted"/>
<dbReference type="RefSeq" id="WP_265362054.1">
    <property type="nucleotide sequence ID" value="NZ_CP110636.1"/>
</dbReference>
<evidence type="ECO:0008006" key="3">
    <source>
        <dbReference type="Google" id="ProtNLM"/>
    </source>
</evidence>
<keyword evidence="2" id="KW-1185">Reference proteome</keyword>
<sequence>MTETSTPAVLYICAERSQDAPGVAHKRAVQEGRDFAVRNGLHIVAEVSDPYGEPVPQRRAGWMRVREMAERGEVGVVITRWPNALSQACERRYPELDHLGRHGAQLFFSWAPLSAMAGVRSTR</sequence>
<accession>A0ABY6PAX3</accession>
<dbReference type="Proteomes" id="UP001164959">
    <property type="component" value="Chromosome"/>
</dbReference>
<evidence type="ECO:0000313" key="2">
    <source>
        <dbReference type="Proteomes" id="UP001164959"/>
    </source>
</evidence>
<name>A0ABY6PAX3_9ACTN</name>
<evidence type="ECO:0000313" key="1">
    <source>
        <dbReference type="EMBL" id="UZJ30620.1"/>
    </source>
</evidence>
<gene>
    <name evidence="1" type="ORF">OJ254_09945</name>
</gene>
<reference evidence="1" key="1">
    <citation type="submission" date="2022-11" db="EMBL/GenBank/DDBJ databases">
        <title>Identification and genomic analyses of a novel endophytic actinobacterium Streptomyces endophytica sp. nov. with potential for biocontrol of Yam anthracnose.</title>
        <authorList>
            <person name="Huang X."/>
        </authorList>
    </citation>
    <scope>NUCLEOTIDE SEQUENCE</scope>
    <source>
        <strain evidence="1">HNM0140</strain>
    </source>
</reference>
<dbReference type="EMBL" id="CP110636">
    <property type="protein sequence ID" value="UZJ30620.1"/>
    <property type="molecule type" value="Genomic_DNA"/>
</dbReference>